<proteinExistence type="predicted"/>
<evidence type="ECO:0000313" key="1">
    <source>
        <dbReference type="EMBL" id="KYN50405.1"/>
    </source>
</evidence>
<protein>
    <submittedName>
        <fullName evidence="1">Uncharacterized protein</fullName>
    </submittedName>
</protein>
<dbReference type="Proteomes" id="UP000078492">
    <property type="component" value="Unassembled WGS sequence"/>
</dbReference>
<gene>
    <name evidence="1" type="ORF">ALC57_00042</name>
</gene>
<dbReference type="EMBL" id="LKEY01013811">
    <property type="protein sequence ID" value="KYN50405.1"/>
    <property type="molecule type" value="Genomic_DNA"/>
</dbReference>
<organism evidence="1 2">
    <name type="scientific">Trachymyrmex cornetzi</name>
    <dbReference type="NCBI Taxonomy" id="471704"/>
    <lineage>
        <taxon>Eukaryota</taxon>
        <taxon>Metazoa</taxon>
        <taxon>Ecdysozoa</taxon>
        <taxon>Arthropoda</taxon>
        <taxon>Hexapoda</taxon>
        <taxon>Insecta</taxon>
        <taxon>Pterygota</taxon>
        <taxon>Neoptera</taxon>
        <taxon>Endopterygota</taxon>
        <taxon>Hymenoptera</taxon>
        <taxon>Apocrita</taxon>
        <taxon>Aculeata</taxon>
        <taxon>Formicoidea</taxon>
        <taxon>Formicidae</taxon>
        <taxon>Myrmicinae</taxon>
        <taxon>Trachymyrmex</taxon>
    </lineage>
</organism>
<sequence length="75" mass="7834">ATSKGRSSPAFVSRKRPVLGINKFIVSASSNETDEPAFVSSTSVIKASTTLLRTPSSTSINCLVRGSCIFPVSVS</sequence>
<dbReference type="AlphaFoldDB" id="A0A151K2Q6"/>
<name>A0A151K2Q6_9HYME</name>
<evidence type="ECO:0000313" key="2">
    <source>
        <dbReference type="Proteomes" id="UP000078492"/>
    </source>
</evidence>
<feature type="non-terminal residue" evidence="1">
    <location>
        <position position="1"/>
    </location>
</feature>
<accession>A0A151K2Q6</accession>
<keyword evidence="2" id="KW-1185">Reference proteome</keyword>
<comment type="caution">
    <text evidence="1">The sequence shown here is derived from an EMBL/GenBank/DDBJ whole genome shotgun (WGS) entry which is preliminary data.</text>
</comment>
<reference evidence="1 2" key="1">
    <citation type="submission" date="2015-09" db="EMBL/GenBank/DDBJ databases">
        <title>Trachymyrmex cornetzi WGS genome.</title>
        <authorList>
            <person name="Nygaard S."/>
            <person name="Hu H."/>
            <person name="Boomsma J."/>
            <person name="Zhang G."/>
        </authorList>
    </citation>
    <scope>NUCLEOTIDE SEQUENCE [LARGE SCALE GENOMIC DNA]</scope>
    <source>
        <strain evidence="1">Tcor2-1</strain>
        <tissue evidence="1">Whole body</tissue>
    </source>
</reference>